<dbReference type="InterPro" id="IPR039261">
    <property type="entry name" value="FNR_nucleotide-bd"/>
</dbReference>
<dbReference type="EMBL" id="JAUSQP010000005">
    <property type="protein sequence ID" value="MDP9804649.1"/>
    <property type="molecule type" value="Genomic_DNA"/>
</dbReference>
<evidence type="ECO:0000259" key="6">
    <source>
        <dbReference type="PROSITE" id="PS50902"/>
    </source>
</evidence>
<evidence type="ECO:0000256" key="5">
    <source>
        <dbReference type="SAM" id="Phobius"/>
    </source>
</evidence>
<dbReference type="InterPro" id="IPR017938">
    <property type="entry name" value="Riboflavin_synthase-like_b-brl"/>
</dbReference>
<dbReference type="InterPro" id="IPR001094">
    <property type="entry name" value="Flavdoxin-like"/>
</dbReference>
<evidence type="ECO:0000313" key="8">
    <source>
        <dbReference type="EMBL" id="MDP9804649.1"/>
    </source>
</evidence>
<dbReference type="InterPro" id="IPR001433">
    <property type="entry name" value="OxRdtase_FAD/NAD-bd"/>
</dbReference>
<gene>
    <name evidence="8" type="ORF">J2771_002938</name>
</gene>
<dbReference type="SUPFAM" id="SSF63380">
    <property type="entry name" value="Riboflavin synthase domain-like"/>
    <property type="match status" value="1"/>
</dbReference>
<dbReference type="PANTHER" id="PTHR34219">
    <property type="entry name" value="IRON-REGULATED INNER MEMBRANE PROTEIN-RELATED"/>
    <property type="match status" value="1"/>
</dbReference>
<evidence type="ECO:0000313" key="9">
    <source>
        <dbReference type="Proteomes" id="UP001240164"/>
    </source>
</evidence>
<comment type="caution">
    <text evidence="8">The sequence shown here is derived from an EMBL/GenBank/DDBJ whole genome shotgun (WGS) entry which is preliminary data.</text>
</comment>
<feature type="transmembrane region" description="Helical" evidence="5">
    <location>
        <begin position="12"/>
        <end position="33"/>
    </location>
</feature>
<feature type="domain" description="FAD-binding FR-type" evidence="7">
    <location>
        <begin position="558"/>
        <end position="721"/>
    </location>
</feature>
<dbReference type="InterPro" id="IPR029039">
    <property type="entry name" value="Flavoprotein-like_sf"/>
</dbReference>
<keyword evidence="2" id="KW-0288">FMN</keyword>
<protein>
    <submittedName>
        <fullName evidence="8">Sulfite reductase (NADPH) flavoprotein alpha-component</fullName>
        <ecNumber evidence="8">1.8.1.2</ecNumber>
    </submittedName>
</protein>
<dbReference type="SUPFAM" id="SSF52218">
    <property type="entry name" value="Flavoproteins"/>
    <property type="match status" value="1"/>
</dbReference>
<evidence type="ECO:0000256" key="3">
    <source>
        <dbReference type="ARBA" id="ARBA00022982"/>
    </source>
</evidence>
<evidence type="ECO:0000259" key="7">
    <source>
        <dbReference type="PROSITE" id="PS51384"/>
    </source>
</evidence>
<dbReference type="Gene3D" id="3.40.50.80">
    <property type="entry name" value="Nucleotide-binding domain of ferredoxin-NADP reductase (FNR) module"/>
    <property type="match status" value="1"/>
</dbReference>
<evidence type="ECO:0000256" key="4">
    <source>
        <dbReference type="SAM" id="MobiDB-lite"/>
    </source>
</evidence>
<organism evidence="8 9">
    <name type="scientific">Acinetobacter calcoaceticus</name>
    <dbReference type="NCBI Taxonomy" id="471"/>
    <lineage>
        <taxon>Bacteria</taxon>
        <taxon>Pseudomonadati</taxon>
        <taxon>Pseudomonadota</taxon>
        <taxon>Gammaproteobacteria</taxon>
        <taxon>Moraxellales</taxon>
        <taxon>Moraxellaceae</taxon>
        <taxon>Acinetobacter</taxon>
        <taxon>Acinetobacter calcoaceticus/baumannii complex</taxon>
    </lineage>
</organism>
<keyword evidence="3" id="KW-0249">Electron transport</keyword>
<dbReference type="Pfam" id="PF03929">
    <property type="entry name" value="PepSY_TM"/>
    <property type="match status" value="1"/>
</dbReference>
<feature type="transmembrane region" description="Helical" evidence="5">
    <location>
        <begin position="140"/>
        <end position="160"/>
    </location>
</feature>
<keyword evidence="5" id="KW-1133">Transmembrane helix</keyword>
<dbReference type="InterPro" id="IPR005625">
    <property type="entry name" value="PepSY-ass_TM"/>
</dbReference>
<feature type="domain" description="Flavodoxin-like" evidence="6">
    <location>
        <begin position="406"/>
        <end position="544"/>
    </location>
</feature>
<dbReference type="CDD" id="cd06200">
    <property type="entry name" value="SiR_like1"/>
    <property type="match status" value="1"/>
</dbReference>
<dbReference type="EC" id="1.8.1.2" evidence="8"/>
<feature type="compositionally biased region" description="Basic and acidic residues" evidence="4">
    <location>
        <begin position="243"/>
        <end position="255"/>
    </location>
</feature>
<sequence>MFKKILFQIHWFLGITAGLILSIMGVTGAIYSYDQQILKWANSDSYVVQAESTPKLTPAQLYQHFNTTQPEIKINSITIAKDPTTSSTVNIEKEGERRGYNMMVNPYNAQVLPDVKGRKLLLLIQQIHRNLTAGEVGKQITGACALMLIYFVLSGLYLRWPKKHSARQWLAVKPKLKGRNFIWDLHAVVGTWVIVFYLLFACTGLYWSYDWWRSGMFKVMGVEQPKPQGHGPAPQNRGMQQNKRSEHNTDKKSEPQLDNTQLITVLNQTWSGFNSQVGRDYSTLTLSLPKKDDGKIELSFVDATPQHERARNQAIYNYQTGTIEKMELYEDKKLNQKIMSSMLPVHRGSFFGPIYQFVAMLASLAMPLFFVTGLMLYLKRRKQKKLTQAARQSLAGQYIDPNAKPWLITYATQTGVAEQLAWSTATSLQEAHQPVLVKPVQQLTQSDLEQHEQVLFVISTYGTGDAPDLATSFAKKLLKANLDLKHMNYAVLALGSKEYPDTYCSFGHAVDAWLKTNGAHALFNTIEVDNAHLVDIQNWNQALAKATKLDLHAVNLEKVFDTWTLQQRDLLNPNSLGQPAYNIELNAKHEAIWQAGDIAEIQPGNSPERIHAFLQKHHILKNAKVDSLEISIEKALWNKDLTSEIEPFANLDHLLEQLPTLPTREYSIASIPSQQVLRLVVRQQHDESGNLGLGSGWLTQHTQVNDDVALRIRTNESFHLIDDNRPIICIGNGTGIAGLMSLLHTRTRHDYTENWLIFGERQRGCDFFYASTIEAWQTTGMLKRLDLAFSRDQEQRVYVQDVIRQNAAELVSWIERGAVLYVCGSIDGMASGVDQALVEILGDEQVDELRQQGRYRRDVY</sequence>
<dbReference type="AlphaFoldDB" id="A0ABD5AQ13"/>
<dbReference type="InterPro" id="IPR008254">
    <property type="entry name" value="Flavodoxin/NO_synth"/>
</dbReference>
<dbReference type="PANTHER" id="PTHR34219:SF3">
    <property type="entry name" value="BLL7967 PROTEIN"/>
    <property type="match status" value="1"/>
</dbReference>
<feature type="transmembrane region" description="Helical" evidence="5">
    <location>
        <begin position="181"/>
        <end position="207"/>
    </location>
</feature>
<dbReference type="PROSITE" id="PS50902">
    <property type="entry name" value="FLAVODOXIN_LIKE"/>
    <property type="match status" value="1"/>
</dbReference>
<dbReference type="Proteomes" id="UP001240164">
    <property type="component" value="Unassembled WGS sequence"/>
</dbReference>
<accession>A0ABD5AQ13</accession>
<dbReference type="Gene3D" id="2.40.30.10">
    <property type="entry name" value="Translation factors"/>
    <property type="match status" value="1"/>
</dbReference>
<keyword evidence="3" id="KW-0813">Transport</keyword>
<dbReference type="PROSITE" id="PS51384">
    <property type="entry name" value="FAD_FR"/>
    <property type="match status" value="1"/>
</dbReference>
<keyword evidence="5" id="KW-0472">Membrane</keyword>
<dbReference type="Pfam" id="PF00258">
    <property type="entry name" value="Flavodoxin_1"/>
    <property type="match status" value="1"/>
</dbReference>
<dbReference type="PRINTS" id="PR00371">
    <property type="entry name" value="FPNCR"/>
</dbReference>
<reference evidence="8 9" key="1">
    <citation type="submission" date="2023-07" db="EMBL/GenBank/DDBJ databases">
        <title>Sorghum-associated microbial communities from plants grown in Nebraska, USA.</title>
        <authorList>
            <person name="Schachtman D."/>
        </authorList>
    </citation>
    <scope>NUCLEOTIDE SEQUENCE [LARGE SCALE GENOMIC DNA]</scope>
    <source>
        <strain evidence="8 9">CC146</strain>
    </source>
</reference>
<feature type="transmembrane region" description="Helical" evidence="5">
    <location>
        <begin position="354"/>
        <end position="378"/>
    </location>
</feature>
<keyword evidence="1" id="KW-0285">Flavoprotein</keyword>
<dbReference type="InterPro" id="IPR017927">
    <property type="entry name" value="FAD-bd_FR_type"/>
</dbReference>
<dbReference type="RefSeq" id="WP_307012649.1">
    <property type="nucleotide sequence ID" value="NZ_JAUSQP010000005.1"/>
</dbReference>
<dbReference type="PRINTS" id="PR00369">
    <property type="entry name" value="FLAVODOXIN"/>
</dbReference>
<keyword evidence="8" id="KW-0560">Oxidoreductase</keyword>
<dbReference type="Pfam" id="PF00175">
    <property type="entry name" value="NAD_binding_1"/>
    <property type="match status" value="1"/>
</dbReference>
<proteinExistence type="predicted"/>
<dbReference type="SUPFAM" id="SSF52343">
    <property type="entry name" value="Ferredoxin reductase-like, C-terminal NADP-linked domain"/>
    <property type="match status" value="1"/>
</dbReference>
<evidence type="ECO:0000256" key="1">
    <source>
        <dbReference type="ARBA" id="ARBA00022630"/>
    </source>
</evidence>
<keyword evidence="5" id="KW-0812">Transmembrane</keyword>
<name>A0ABD5AQ13_ACICA</name>
<dbReference type="InterPro" id="IPR001709">
    <property type="entry name" value="Flavoprot_Pyr_Nucl_cyt_Rdtase"/>
</dbReference>
<evidence type="ECO:0000256" key="2">
    <source>
        <dbReference type="ARBA" id="ARBA00022643"/>
    </source>
</evidence>
<dbReference type="GO" id="GO:0004783">
    <property type="term" value="F:sulfite reductase (NADPH) activity"/>
    <property type="evidence" value="ECO:0007669"/>
    <property type="project" value="UniProtKB-EC"/>
</dbReference>
<dbReference type="Gene3D" id="3.40.50.360">
    <property type="match status" value="1"/>
</dbReference>
<feature type="region of interest" description="Disordered" evidence="4">
    <location>
        <begin position="225"/>
        <end position="258"/>
    </location>
</feature>